<dbReference type="InterPro" id="IPR035940">
    <property type="entry name" value="CAP_sf"/>
</dbReference>
<protein>
    <submittedName>
        <fullName evidence="5">LPXTG cell wall anchor domain protein</fullName>
    </submittedName>
</protein>
<name>J1HK17_9ACTO</name>
<comment type="caution">
    <text evidence="5">The sequence shown here is derived from an EMBL/GenBank/DDBJ whole genome shotgun (WGS) entry which is preliminary data.</text>
</comment>
<feature type="signal peptide" evidence="3">
    <location>
        <begin position="1"/>
        <end position="18"/>
    </location>
</feature>
<keyword evidence="6" id="KW-1185">Reference proteome</keyword>
<dbReference type="PANTHER" id="PTHR31157:SF1">
    <property type="entry name" value="SCP DOMAIN-CONTAINING PROTEIN"/>
    <property type="match status" value="1"/>
</dbReference>
<dbReference type="eggNOG" id="COG2340">
    <property type="taxonomic scope" value="Bacteria"/>
</dbReference>
<keyword evidence="2" id="KW-1133">Transmembrane helix</keyword>
<sequence>MKTTRILSSVLLAAVAFAAVPAAQATPAVPISGPSSQQGSTAIEPAAITAEGAGHADTILRKVNELRAQQGLGSVTRYTQLDSVAQGWSEQMAVQRSMGHNPSFADQYPSGWAGASENVAIRYGSSSDDVGAQLFDQWYNSPGHYANMVAPEANAVGIGIIYDQSTDTWYATQNFAAYSDPHAVGLTPTADSSGSNESASTSTDSSGSSGAAESSGSSASAAPSASAPALPDPASAAPTATDDSASGSRAAQETGAETPGATGAAVAAGSSTMPSAASESAPAAATSAKEPATAAENATPSGDPAAAAASADNSGKSSLPVTGTTLAIGVVALIAVIAGLVLLFLRRRR</sequence>
<organism evidence="5 6">
    <name type="scientific">Actinomyces massiliensis F0489</name>
    <dbReference type="NCBI Taxonomy" id="1125718"/>
    <lineage>
        <taxon>Bacteria</taxon>
        <taxon>Bacillati</taxon>
        <taxon>Actinomycetota</taxon>
        <taxon>Actinomycetes</taxon>
        <taxon>Actinomycetales</taxon>
        <taxon>Actinomycetaceae</taxon>
        <taxon>Actinomyces</taxon>
    </lineage>
</organism>
<keyword evidence="2" id="KW-0472">Membrane</keyword>
<feature type="chain" id="PRO_5038783035" evidence="3">
    <location>
        <begin position="19"/>
        <end position="349"/>
    </location>
</feature>
<feature type="domain" description="SCP" evidence="4">
    <location>
        <begin position="60"/>
        <end position="175"/>
    </location>
</feature>
<dbReference type="Proteomes" id="UP000002941">
    <property type="component" value="Unassembled WGS sequence"/>
</dbReference>
<dbReference type="AlphaFoldDB" id="J1HK17"/>
<dbReference type="CDD" id="cd05379">
    <property type="entry name" value="CAP_bacterial"/>
    <property type="match status" value="1"/>
</dbReference>
<dbReference type="SUPFAM" id="SSF55797">
    <property type="entry name" value="PR-1-like"/>
    <property type="match status" value="1"/>
</dbReference>
<evidence type="ECO:0000256" key="3">
    <source>
        <dbReference type="SAM" id="SignalP"/>
    </source>
</evidence>
<dbReference type="RefSeq" id="WP_008730874.1">
    <property type="nucleotide sequence ID" value="NZ_AKFT01000069.1"/>
</dbReference>
<proteinExistence type="predicted"/>
<evidence type="ECO:0000313" key="5">
    <source>
        <dbReference type="EMBL" id="EJF46260.1"/>
    </source>
</evidence>
<evidence type="ECO:0000256" key="2">
    <source>
        <dbReference type="SAM" id="Phobius"/>
    </source>
</evidence>
<keyword evidence="3" id="KW-0732">Signal</keyword>
<gene>
    <name evidence="5" type="ORF">HMPREF1318_2024</name>
</gene>
<dbReference type="EMBL" id="AKFT01000069">
    <property type="protein sequence ID" value="EJF46260.1"/>
    <property type="molecule type" value="Genomic_DNA"/>
</dbReference>
<feature type="transmembrane region" description="Helical" evidence="2">
    <location>
        <begin position="326"/>
        <end position="345"/>
    </location>
</feature>
<feature type="compositionally biased region" description="Low complexity" evidence="1">
    <location>
        <begin position="189"/>
        <end position="318"/>
    </location>
</feature>
<feature type="region of interest" description="Disordered" evidence="1">
    <location>
        <begin position="187"/>
        <end position="318"/>
    </location>
</feature>
<dbReference type="Pfam" id="PF00188">
    <property type="entry name" value="CAP"/>
    <property type="match status" value="1"/>
</dbReference>
<keyword evidence="2" id="KW-0812">Transmembrane</keyword>
<dbReference type="NCBIfam" id="TIGR01167">
    <property type="entry name" value="LPXTG_anchor"/>
    <property type="match status" value="1"/>
</dbReference>
<dbReference type="OrthoDB" id="68195at2"/>
<dbReference type="PATRIC" id="fig|1125718.3.peg.1043"/>
<evidence type="ECO:0000313" key="6">
    <source>
        <dbReference type="Proteomes" id="UP000002941"/>
    </source>
</evidence>
<reference evidence="5 6" key="1">
    <citation type="submission" date="2012-05" db="EMBL/GenBank/DDBJ databases">
        <authorList>
            <person name="Harkins D.M."/>
            <person name="Madupu R."/>
            <person name="Durkin A.S."/>
            <person name="Torralba M."/>
            <person name="Methe B."/>
            <person name="Sutton G.G."/>
            <person name="Nelson K.E."/>
        </authorList>
    </citation>
    <scope>NUCLEOTIDE SEQUENCE [LARGE SCALE GENOMIC DNA]</scope>
    <source>
        <strain evidence="5 6">F0489</strain>
    </source>
</reference>
<evidence type="ECO:0000256" key="1">
    <source>
        <dbReference type="SAM" id="MobiDB-lite"/>
    </source>
</evidence>
<dbReference type="Gene3D" id="3.40.33.10">
    <property type="entry name" value="CAP"/>
    <property type="match status" value="1"/>
</dbReference>
<evidence type="ECO:0000259" key="4">
    <source>
        <dbReference type="Pfam" id="PF00188"/>
    </source>
</evidence>
<dbReference type="InterPro" id="IPR014044">
    <property type="entry name" value="CAP_dom"/>
</dbReference>
<dbReference type="PANTHER" id="PTHR31157">
    <property type="entry name" value="SCP DOMAIN-CONTAINING PROTEIN"/>
    <property type="match status" value="1"/>
</dbReference>
<accession>J1HK17</accession>